<name>A0ABD2Q839_9PLAT</name>
<comment type="similarity">
    <text evidence="1">Belongs to the heat shock protein 70 family.</text>
</comment>
<dbReference type="InterPro" id="IPR029048">
    <property type="entry name" value="HSP70_C_sf"/>
</dbReference>
<evidence type="ECO:0000313" key="5">
    <source>
        <dbReference type="Proteomes" id="UP001626550"/>
    </source>
</evidence>
<evidence type="ECO:0000313" key="4">
    <source>
        <dbReference type="EMBL" id="KAL3315725.1"/>
    </source>
</evidence>
<dbReference type="Proteomes" id="UP001626550">
    <property type="component" value="Unassembled WGS sequence"/>
</dbReference>
<comment type="caution">
    <text evidence="4">The sequence shown here is derived from an EMBL/GenBank/DDBJ whole genome shotgun (WGS) entry which is preliminary data.</text>
</comment>
<proteinExistence type="inferred from homology"/>
<accession>A0ABD2Q839</accession>
<dbReference type="SUPFAM" id="SSF100934">
    <property type="entry name" value="Heat shock protein 70kD (HSP70), C-terminal subdomain"/>
    <property type="match status" value="1"/>
</dbReference>
<evidence type="ECO:0000256" key="2">
    <source>
        <dbReference type="ARBA" id="ARBA00022741"/>
    </source>
</evidence>
<dbReference type="AlphaFoldDB" id="A0ABD2Q839"/>
<evidence type="ECO:0000256" key="3">
    <source>
        <dbReference type="ARBA" id="ARBA00022840"/>
    </source>
</evidence>
<dbReference type="Gene3D" id="1.20.1270.10">
    <property type="match status" value="1"/>
</dbReference>
<dbReference type="EMBL" id="JBJKFK010000680">
    <property type="protein sequence ID" value="KAL3315725.1"/>
    <property type="molecule type" value="Genomic_DNA"/>
</dbReference>
<dbReference type="PANTHER" id="PTHR45639">
    <property type="entry name" value="HSC70CB, ISOFORM G-RELATED"/>
    <property type="match status" value="1"/>
</dbReference>
<dbReference type="GO" id="GO:0005524">
    <property type="term" value="F:ATP binding"/>
    <property type="evidence" value="ECO:0007669"/>
    <property type="project" value="UniProtKB-KW"/>
</dbReference>
<dbReference type="PANTHER" id="PTHR45639:SF4">
    <property type="entry name" value="HSC70CB, ISOFORM G"/>
    <property type="match status" value="1"/>
</dbReference>
<dbReference type="InterPro" id="IPR013126">
    <property type="entry name" value="Hsp_70_fam"/>
</dbReference>
<organism evidence="4 5">
    <name type="scientific">Cichlidogyrus casuarinus</name>
    <dbReference type="NCBI Taxonomy" id="1844966"/>
    <lineage>
        <taxon>Eukaryota</taxon>
        <taxon>Metazoa</taxon>
        <taxon>Spiralia</taxon>
        <taxon>Lophotrochozoa</taxon>
        <taxon>Platyhelminthes</taxon>
        <taxon>Monogenea</taxon>
        <taxon>Monopisthocotylea</taxon>
        <taxon>Dactylogyridea</taxon>
        <taxon>Ancyrocephalidae</taxon>
        <taxon>Cichlidogyrus</taxon>
    </lineage>
</organism>
<keyword evidence="2" id="KW-0547">Nucleotide-binding</keyword>
<evidence type="ECO:0000256" key="1">
    <source>
        <dbReference type="ARBA" id="ARBA00007381"/>
    </source>
</evidence>
<keyword evidence="5" id="KW-1185">Reference proteome</keyword>
<protein>
    <submittedName>
        <fullName evidence="4">Uncharacterized protein</fullName>
    </submittedName>
</protein>
<reference evidence="4 5" key="1">
    <citation type="submission" date="2024-11" db="EMBL/GenBank/DDBJ databases">
        <title>Adaptive evolution of stress response genes in parasites aligns with host niche diversity.</title>
        <authorList>
            <person name="Hahn C."/>
            <person name="Resl P."/>
        </authorList>
    </citation>
    <scope>NUCLEOTIDE SEQUENCE [LARGE SCALE GENOMIC DNA]</scope>
    <source>
        <strain evidence="4">EGGRZ-B1_66</strain>
        <tissue evidence="4">Body</tissue>
    </source>
</reference>
<sequence>MPQLLDQEQIKYKERENEMISHDHRSNAKNALAEYIYEMRDKLAGPLEPYVSEADRQAFSMKLNKLEDWLYDEGEDLQKHPYVERLEDLKSTGDIYLKRLREAELRPGAFERLVCSLNRVEKATQNFASGDEAFNHFTNQEMAQVIKYFNETRHWCKKQMSIFQAMKPHENPKIEVFDINRKTESFVQATNSILLKKKPPPHGMDLD</sequence>
<keyword evidence="3" id="KW-0067">ATP-binding</keyword>
<gene>
    <name evidence="4" type="ORF">Ciccas_005645</name>
</gene>
<dbReference type="FunFam" id="1.20.1270.10:FF:000002">
    <property type="entry name" value="Heat shock 70 kDa protein 4"/>
    <property type="match status" value="1"/>
</dbReference>